<evidence type="ECO:0000313" key="2">
    <source>
        <dbReference type="Proteomes" id="UP000036681"/>
    </source>
</evidence>
<evidence type="ECO:0000313" key="3">
    <source>
        <dbReference type="WBParaSite" id="ALUE_0000455801-mRNA-1"/>
    </source>
</evidence>
<dbReference type="Proteomes" id="UP000036681">
    <property type="component" value="Unplaced"/>
</dbReference>
<reference evidence="3" key="1">
    <citation type="submission" date="2023-03" db="UniProtKB">
        <authorList>
            <consortium name="WormBaseParasite"/>
        </authorList>
    </citation>
    <scope>IDENTIFICATION</scope>
</reference>
<dbReference type="InterPro" id="IPR011993">
    <property type="entry name" value="PH-like_dom_sf"/>
</dbReference>
<dbReference type="Gene3D" id="2.30.29.30">
    <property type="entry name" value="Pleckstrin-homology domain (PH domain)/Phosphotyrosine-binding domain (PTB)"/>
    <property type="match status" value="1"/>
</dbReference>
<dbReference type="AlphaFoldDB" id="A0A9J2P596"/>
<sequence length="502" mass="57018">MSVGLLKNDGSPTAPSSDALSATLRLAPLRHSFPAYMRLLTSASIFRSNKTFNAIAMLNRHQSFGKNIRESSTSASSIRCENPTERRNQMGPIHEGFMHVFRGRFFAKWKRFMGAVFDENSTGHARLELYGSDKQLATINPAKTVLFSECIAIRIVTFESKVYIYAERSIARNFVAIGTQPSSSLTPCFSGDYAVPADVKRIPVVLQRISGTARPQLPEGDYDMYLNQCLVISNAFHSVKWEYLQITWFATGYNCFALEIAKEGRYEFSSSQPMAPLRALRYHTNMTNIETPPRFITKNHYDYYYIPSRMITAYPPRNSQVDFEEVESVDHDSKVDNRASEASGYDTRMDQFNTDLRRSPRLPFFHRHANSSQHERSDFEMNANDEWIRYKVDNGEGVDKGGLWKRSQNEVRISKPLEFEVHLDEVIAANKVLQLAQMDDTSPPPLPPKATTQLRIPCNGQEPLRNQSNDYVAPNRFPLPSESTYSDGLQEPPPPPPRSSKV</sequence>
<organism evidence="2 3">
    <name type="scientific">Ascaris lumbricoides</name>
    <name type="common">Giant roundworm</name>
    <dbReference type="NCBI Taxonomy" id="6252"/>
    <lineage>
        <taxon>Eukaryota</taxon>
        <taxon>Metazoa</taxon>
        <taxon>Ecdysozoa</taxon>
        <taxon>Nematoda</taxon>
        <taxon>Chromadorea</taxon>
        <taxon>Rhabditida</taxon>
        <taxon>Spirurina</taxon>
        <taxon>Ascaridomorpha</taxon>
        <taxon>Ascaridoidea</taxon>
        <taxon>Ascarididae</taxon>
        <taxon>Ascaris</taxon>
    </lineage>
</organism>
<accession>A0A9J2P596</accession>
<protein>
    <submittedName>
        <fullName evidence="3">PH domain-containing protein</fullName>
    </submittedName>
</protein>
<evidence type="ECO:0000256" key="1">
    <source>
        <dbReference type="SAM" id="MobiDB-lite"/>
    </source>
</evidence>
<feature type="compositionally biased region" description="Pro residues" evidence="1">
    <location>
        <begin position="491"/>
        <end position="502"/>
    </location>
</feature>
<proteinExistence type="predicted"/>
<keyword evidence="2" id="KW-1185">Reference proteome</keyword>
<feature type="region of interest" description="Disordered" evidence="1">
    <location>
        <begin position="459"/>
        <end position="502"/>
    </location>
</feature>
<dbReference type="WBParaSite" id="ALUE_0000455801-mRNA-1">
    <property type="protein sequence ID" value="ALUE_0000455801-mRNA-1"/>
    <property type="gene ID" value="ALUE_0000455801"/>
</dbReference>
<name>A0A9J2P596_ASCLU</name>